<dbReference type="EMBL" id="OX459948">
    <property type="protein sequence ID" value="CAI9155567.1"/>
    <property type="molecule type" value="Genomic_DNA"/>
</dbReference>
<keyword evidence="2" id="KW-1185">Reference proteome</keyword>
<sequence length="117" mass="13570">MLHFCQVGDLEYTCRTLDCWDSHFPTNKGPKYLQYSNSLNTTSIFHFIQLFSAMSSMFHHIYIHSYIQMGPFDCFEVFPSPFLPPHPDIIVIISPTCTRPLPQAFHGSVRNIHYKGN</sequence>
<organism evidence="1 2">
    <name type="scientific">Rangifer tarandus platyrhynchus</name>
    <name type="common">Svalbard reindeer</name>
    <dbReference type="NCBI Taxonomy" id="3082113"/>
    <lineage>
        <taxon>Eukaryota</taxon>
        <taxon>Metazoa</taxon>
        <taxon>Chordata</taxon>
        <taxon>Craniata</taxon>
        <taxon>Vertebrata</taxon>
        <taxon>Euteleostomi</taxon>
        <taxon>Mammalia</taxon>
        <taxon>Eutheria</taxon>
        <taxon>Laurasiatheria</taxon>
        <taxon>Artiodactyla</taxon>
        <taxon>Ruminantia</taxon>
        <taxon>Pecora</taxon>
        <taxon>Cervidae</taxon>
        <taxon>Odocoileinae</taxon>
        <taxon>Rangifer</taxon>
    </lineage>
</organism>
<reference evidence="1" key="1">
    <citation type="submission" date="2023-04" db="EMBL/GenBank/DDBJ databases">
        <authorList>
            <consortium name="ELIXIR-Norway"/>
        </authorList>
    </citation>
    <scope>NUCLEOTIDE SEQUENCE [LARGE SCALE GENOMIC DNA]</scope>
</reference>
<evidence type="ECO:0000313" key="1">
    <source>
        <dbReference type="EMBL" id="CAI9155567.1"/>
    </source>
</evidence>
<evidence type="ECO:0000313" key="2">
    <source>
        <dbReference type="Proteomes" id="UP001176941"/>
    </source>
</evidence>
<gene>
    <name evidence="1" type="ORF">MRATA1EN1_LOCUS4529</name>
</gene>
<dbReference type="Proteomes" id="UP001176941">
    <property type="component" value="Chromosome 12"/>
</dbReference>
<accession>A0ABN8Y1T3</accession>
<proteinExistence type="predicted"/>
<protein>
    <submittedName>
        <fullName evidence="1">Uncharacterized protein</fullName>
    </submittedName>
</protein>
<name>A0ABN8Y1T3_RANTA</name>